<keyword evidence="2" id="KW-1133">Transmembrane helix</keyword>
<feature type="transmembrane region" description="Helical" evidence="2">
    <location>
        <begin position="371"/>
        <end position="396"/>
    </location>
</feature>
<sequence length="456" mass="49593">MARSKLEIIIEAQNQAKRELDNLSDQLKRVSDDQQQFADNSENARQSFLGFTSSISVGILAANAIQGAIRGASRALGGFIRGAIDTSLSVERISATLPILARNTGKTTKEINSIIKAIRDENKSLREATEVTRGIILAGLDEVDALKLITVARDVGATVGRTSADVNRLILESFQTLNPGILKSVGINISLDAVYRNLVKTLGKNRSELTTLERQQGLLNAIYVEGAKFGGAYEAAMGTVQKQLGSVKDASVDILQVFGDLITGGFFPIVNDALLAVRAFRAWAFTSENELRPELVALRDKIATVVITTFEKLKDIVKTVIQVFVDMFNFLKKTGVLDTLIELFKATGKVLNNTVIPAIKFLIGDTDTLKIIMAALFGVIAFAIVAVLVPLSLIVIKITALVLIFTGTIKLLTAAVTATFLFFILFQDKLVEVFNSVRVSFVTNFGIIRDMFFEGL</sequence>
<accession>A0A0F9QGP2</accession>
<feature type="coiled-coil region" evidence="1">
    <location>
        <begin position="6"/>
        <end position="40"/>
    </location>
</feature>
<feature type="non-terminal residue" evidence="3">
    <location>
        <position position="456"/>
    </location>
</feature>
<keyword evidence="1" id="KW-0175">Coiled coil</keyword>
<comment type="caution">
    <text evidence="3">The sequence shown here is derived from an EMBL/GenBank/DDBJ whole genome shotgun (WGS) entry which is preliminary data.</text>
</comment>
<proteinExistence type="predicted"/>
<keyword evidence="2" id="KW-0472">Membrane</keyword>
<reference evidence="3" key="1">
    <citation type="journal article" date="2015" name="Nature">
        <title>Complex archaea that bridge the gap between prokaryotes and eukaryotes.</title>
        <authorList>
            <person name="Spang A."/>
            <person name="Saw J.H."/>
            <person name="Jorgensen S.L."/>
            <person name="Zaremba-Niedzwiedzka K."/>
            <person name="Martijn J."/>
            <person name="Lind A.E."/>
            <person name="van Eijk R."/>
            <person name="Schleper C."/>
            <person name="Guy L."/>
            <person name="Ettema T.J."/>
        </authorList>
    </citation>
    <scope>NUCLEOTIDE SEQUENCE</scope>
</reference>
<feature type="transmembrane region" description="Helical" evidence="2">
    <location>
        <begin position="402"/>
        <end position="426"/>
    </location>
</feature>
<dbReference type="AlphaFoldDB" id="A0A0F9QGP2"/>
<evidence type="ECO:0000256" key="2">
    <source>
        <dbReference type="SAM" id="Phobius"/>
    </source>
</evidence>
<name>A0A0F9QGP2_9ZZZZ</name>
<dbReference type="SUPFAM" id="SSF58104">
    <property type="entry name" value="Methyl-accepting chemotaxis protein (MCP) signaling domain"/>
    <property type="match status" value="1"/>
</dbReference>
<evidence type="ECO:0000256" key="1">
    <source>
        <dbReference type="SAM" id="Coils"/>
    </source>
</evidence>
<organism evidence="3">
    <name type="scientific">marine sediment metagenome</name>
    <dbReference type="NCBI Taxonomy" id="412755"/>
    <lineage>
        <taxon>unclassified sequences</taxon>
        <taxon>metagenomes</taxon>
        <taxon>ecological metagenomes</taxon>
    </lineage>
</organism>
<protein>
    <submittedName>
        <fullName evidence="3">Uncharacterized protein</fullName>
    </submittedName>
</protein>
<keyword evidence="2" id="KW-0812">Transmembrane</keyword>
<evidence type="ECO:0000313" key="3">
    <source>
        <dbReference type="EMBL" id="KKN04478.1"/>
    </source>
</evidence>
<gene>
    <name evidence="3" type="ORF">LCGC14_1096920</name>
</gene>
<dbReference type="EMBL" id="LAZR01004914">
    <property type="protein sequence ID" value="KKN04478.1"/>
    <property type="molecule type" value="Genomic_DNA"/>
</dbReference>